<accession>A0ACC2U9B0</accession>
<gene>
    <name evidence="1" type="ORF">DSO57_1032776</name>
</gene>
<dbReference type="EMBL" id="QTSX02000959">
    <property type="protein sequence ID" value="KAJ9083635.1"/>
    <property type="molecule type" value="Genomic_DNA"/>
</dbReference>
<sequence>MAKSKNKYAALSSKKDPASGKKSASVQDVEPDINTPIEVLPGEGMSKKRRKLNNKKNKLDSKRNSGMSDSEKEWLDISISKPPPIPVETDKLKGNDGTAQKTAKKKNRKGKVLNIE</sequence>
<dbReference type="Proteomes" id="UP001165960">
    <property type="component" value="Unassembled WGS sequence"/>
</dbReference>
<name>A0ACC2U9B0_9FUNG</name>
<evidence type="ECO:0000313" key="2">
    <source>
        <dbReference type="Proteomes" id="UP001165960"/>
    </source>
</evidence>
<protein>
    <submittedName>
        <fullName evidence="1">Uncharacterized protein</fullName>
    </submittedName>
</protein>
<organism evidence="1 2">
    <name type="scientific">Entomophthora muscae</name>
    <dbReference type="NCBI Taxonomy" id="34485"/>
    <lineage>
        <taxon>Eukaryota</taxon>
        <taxon>Fungi</taxon>
        <taxon>Fungi incertae sedis</taxon>
        <taxon>Zoopagomycota</taxon>
        <taxon>Entomophthoromycotina</taxon>
        <taxon>Entomophthoromycetes</taxon>
        <taxon>Entomophthorales</taxon>
        <taxon>Entomophthoraceae</taxon>
        <taxon>Entomophthora</taxon>
    </lineage>
</organism>
<reference evidence="1" key="1">
    <citation type="submission" date="2022-04" db="EMBL/GenBank/DDBJ databases">
        <title>Genome of the entomopathogenic fungus Entomophthora muscae.</title>
        <authorList>
            <person name="Elya C."/>
            <person name="Lovett B.R."/>
            <person name="Lee E."/>
            <person name="Macias A.M."/>
            <person name="Hajek A.E."/>
            <person name="De Bivort B.L."/>
            <person name="Kasson M.T."/>
            <person name="De Fine Licht H.H."/>
            <person name="Stajich J.E."/>
        </authorList>
    </citation>
    <scope>NUCLEOTIDE SEQUENCE</scope>
    <source>
        <strain evidence="1">Berkeley</strain>
    </source>
</reference>
<evidence type="ECO:0000313" key="1">
    <source>
        <dbReference type="EMBL" id="KAJ9083635.1"/>
    </source>
</evidence>
<proteinExistence type="predicted"/>
<keyword evidence="2" id="KW-1185">Reference proteome</keyword>
<comment type="caution">
    <text evidence="1">The sequence shown here is derived from an EMBL/GenBank/DDBJ whole genome shotgun (WGS) entry which is preliminary data.</text>
</comment>